<dbReference type="AlphaFoldDB" id="A0A9P8PVA2"/>
<accession>A0A9P8PVA2</accession>
<reference evidence="2" key="1">
    <citation type="journal article" date="2021" name="Open Biol.">
        <title>Shared evolutionary footprints suggest mitochondrial oxidative damage underlies multiple complex I losses in fungi.</title>
        <authorList>
            <person name="Schikora-Tamarit M.A."/>
            <person name="Marcet-Houben M."/>
            <person name="Nosek J."/>
            <person name="Gabaldon T."/>
        </authorList>
    </citation>
    <scope>NUCLEOTIDE SEQUENCE</scope>
    <source>
        <strain evidence="2">CBS2887</strain>
    </source>
</reference>
<name>A0A9P8PVA2_WICPI</name>
<dbReference type="Proteomes" id="UP000774326">
    <property type="component" value="Unassembled WGS sequence"/>
</dbReference>
<evidence type="ECO:0000256" key="1">
    <source>
        <dbReference type="SAM" id="SignalP"/>
    </source>
</evidence>
<proteinExistence type="predicted"/>
<organism evidence="2 3">
    <name type="scientific">Wickerhamomyces pijperi</name>
    <name type="common">Yeast</name>
    <name type="synonym">Pichia pijperi</name>
    <dbReference type="NCBI Taxonomy" id="599730"/>
    <lineage>
        <taxon>Eukaryota</taxon>
        <taxon>Fungi</taxon>
        <taxon>Dikarya</taxon>
        <taxon>Ascomycota</taxon>
        <taxon>Saccharomycotina</taxon>
        <taxon>Saccharomycetes</taxon>
        <taxon>Phaffomycetales</taxon>
        <taxon>Wickerhamomycetaceae</taxon>
        <taxon>Wickerhamomyces</taxon>
    </lineage>
</organism>
<dbReference type="EMBL" id="JAEUBG010005029">
    <property type="protein sequence ID" value="KAH3678998.1"/>
    <property type="molecule type" value="Genomic_DNA"/>
</dbReference>
<feature type="signal peptide" evidence="1">
    <location>
        <begin position="1"/>
        <end position="28"/>
    </location>
</feature>
<dbReference type="OrthoDB" id="10678028at2759"/>
<comment type="caution">
    <text evidence="2">The sequence shown here is derived from an EMBL/GenBank/DDBJ whole genome shotgun (WGS) entry which is preliminary data.</text>
</comment>
<reference evidence="2" key="2">
    <citation type="submission" date="2021-01" db="EMBL/GenBank/DDBJ databases">
        <authorList>
            <person name="Schikora-Tamarit M.A."/>
        </authorList>
    </citation>
    <scope>NUCLEOTIDE SEQUENCE</scope>
    <source>
        <strain evidence="2">CBS2887</strain>
    </source>
</reference>
<protein>
    <submittedName>
        <fullName evidence="2">Uncharacterized protein</fullName>
    </submittedName>
</protein>
<keyword evidence="3" id="KW-1185">Reference proteome</keyword>
<feature type="chain" id="PRO_5040451564" evidence="1">
    <location>
        <begin position="29"/>
        <end position="151"/>
    </location>
</feature>
<sequence length="151" mass="16535">MKSAMWRLRTKLKCISSLVNFLISASSGGSNGVWSISREKIDDVLLFKGLISLIASPSSKTEDESCSVAAGMIFGESVSFFMDLVTLEDIVLCTQTDIGQVLSFLGGWDIGTPFWLVDLELFVRDDLFSSVLQTVDPRVTNTIGELFLLSP</sequence>
<evidence type="ECO:0000313" key="2">
    <source>
        <dbReference type="EMBL" id="KAH3678998.1"/>
    </source>
</evidence>
<evidence type="ECO:0000313" key="3">
    <source>
        <dbReference type="Proteomes" id="UP000774326"/>
    </source>
</evidence>
<keyword evidence="1" id="KW-0732">Signal</keyword>
<gene>
    <name evidence="2" type="ORF">WICPIJ_008756</name>
</gene>